<evidence type="ECO:0000256" key="8">
    <source>
        <dbReference type="ARBA" id="ARBA00023136"/>
    </source>
</evidence>
<comment type="similarity">
    <text evidence="2">Belongs to the TrkH potassium transport family.</text>
</comment>
<evidence type="ECO:0000256" key="3">
    <source>
        <dbReference type="ARBA" id="ARBA00022448"/>
    </source>
</evidence>
<comment type="subcellular location">
    <subcellularLocation>
        <location evidence="1">Cell membrane</location>
        <topology evidence="1">Multi-pass membrane protein</topology>
    </subcellularLocation>
</comment>
<dbReference type="AlphaFoldDB" id="A0A382BXD5"/>
<reference evidence="10" key="1">
    <citation type="submission" date="2018-05" db="EMBL/GenBank/DDBJ databases">
        <authorList>
            <person name="Lanie J.A."/>
            <person name="Ng W.-L."/>
            <person name="Kazmierczak K.M."/>
            <person name="Andrzejewski T.M."/>
            <person name="Davidsen T.M."/>
            <person name="Wayne K.J."/>
            <person name="Tettelin H."/>
            <person name="Glass J.I."/>
            <person name="Rusch D."/>
            <person name="Podicherti R."/>
            <person name="Tsui H.-C.T."/>
            <person name="Winkler M.E."/>
        </authorList>
    </citation>
    <scope>NUCLEOTIDE SEQUENCE</scope>
</reference>
<evidence type="ECO:0000256" key="7">
    <source>
        <dbReference type="ARBA" id="ARBA00023065"/>
    </source>
</evidence>
<organism evidence="10">
    <name type="scientific">marine metagenome</name>
    <dbReference type="NCBI Taxonomy" id="408172"/>
    <lineage>
        <taxon>unclassified sequences</taxon>
        <taxon>metagenomes</taxon>
        <taxon>ecological metagenomes</taxon>
    </lineage>
</organism>
<evidence type="ECO:0000256" key="1">
    <source>
        <dbReference type="ARBA" id="ARBA00004651"/>
    </source>
</evidence>
<keyword evidence="6 9" id="KW-1133">Transmembrane helix</keyword>
<dbReference type="GO" id="GO:0008324">
    <property type="term" value="F:monoatomic cation transmembrane transporter activity"/>
    <property type="evidence" value="ECO:0007669"/>
    <property type="project" value="InterPro"/>
</dbReference>
<sequence length="100" mass="11356">MFFSTAQLFPASVAYYFQEYALIKVFFNTLLATFLCGFLLYILSATRKEDLRTKDGFIITVLFWTVLSIFGSFPLIFAEEIDISYIDALFESISGLTTTG</sequence>
<evidence type="ECO:0000313" key="10">
    <source>
        <dbReference type="EMBL" id="SVB18460.1"/>
    </source>
</evidence>
<evidence type="ECO:0000256" key="6">
    <source>
        <dbReference type="ARBA" id="ARBA00022989"/>
    </source>
</evidence>
<feature type="transmembrane region" description="Helical" evidence="9">
    <location>
        <begin position="56"/>
        <end position="77"/>
    </location>
</feature>
<name>A0A382BXD5_9ZZZZ</name>
<keyword evidence="3" id="KW-0813">Transport</keyword>
<gene>
    <name evidence="10" type="ORF">METZ01_LOCUS171314</name>
</gene>
<dbReference type="GO" id="GO:0005886">
    <property type="term" value="C:plasma membrane"/>
    <property type="evidence" value="ECO:0007669"/>
    <property type="project" value="UniProtKB-SubCell"/>
</dbReference>
<dbReference type="Pfam" id="PF02386">
    <property type="entry name" value="TrkH"/>
    <property type="match status" value="1"/>
</dbReference>
<feature type="non-terminal residue" evidence="10">
    <location>
        <position position="100"/>
    </location>
</feature>
<evidence type="ECO:0000256" key="4">
    <source>
        <dbReference type="ARBA" id="ARBA00022475"/>
    </source>
</evidence>
<proteinExistence type="inferred from homology"/>
<evidence type="ECO:0000256" key="9">
    <source>
        <dbReference type="SAM" id="Phobius"/>
    </source>
</evidence>
<accession>A0A382BXD5</accession>
<keyword evidence="5 9" id="KW-0812">Transmembrane</keyword>
<dbReference type="InterPro" id="IPR003445">
    <property type="entry name" value="Cat_transpt"/>
</dbReference>
<evidence type="ECO:0000256" key="5">
    <source>
        <dbReference type="ARBA" id="ARBA00022692"/>
    </source>
</evidence>
<keyword evidence="8 9" id="KW-0472">Membrane</keyword>
<feature type="transmembrane region" description="Helical" evidence="9">
    <location>
        <begin position="20"/>
        <end position="44"/>
    </location>
</feature>
<protein>
    <submittedName>
        <fullName evidence="10">Uncharacterized protein</fullName>
    </submittedName>
</protein>
<keyword evidence="4" id="KW-1003">Cell membrane</keyword>
<dbReference type="GO" id="GO:0030001">
    <property type="term" value="P:metal ion transport"/>
    <property type="evidence" value="ECO:0007669"/>
    <property type="project" value="UniProtKB-ARBA"/>
</dbReference>
<dbReference type="EMBL" id="UINC01031817">
    <property type="protein sequence ID" value="SVB18460.1"/>
    <property type="molecule type" value="Genomic_DNA"/>
</dbReference>
<dbReference type="PANTHER" id="PTHR32024:SF2">
    <property type="entry name" value="TRK SYSTEM POTASSIUM UPTAKE PROTEIN TRKG-RELATED"/>
    <property type="match status" value="1"/>
</dbReference>
<dbReference type="PANTHER" id="PTHR32024">
    <property type="entry name" value="TRK SYSTEM POTASSIUM UPTAKE PROTEIN TRKG-RELATED"/>
    <property type="match status" value="1"/>
</dbReference>
<keyword evidence="7" id="KW-0406">Ion transport</keyword>
<evidence type="ECO:0000256" key="2">
    <source>
        <dbReference type="ARBA" id="ARBA00009137"/>
    </source>
</evidence>